<dbReference type="PANTHER" id="PTHR30244">
    <property type="entry name" value="TRANSAMINASE"/>
    <property type="match status" value="1"/>
</dbReference>
<evidence type="ECO:0000313" key="4">
    <source>
        <dbReference type="EMBL" id="MCL3992449.1"/>
    </source>
</evidence>
<dbReference type="Pfam" id="PF01041">
    <property type="entry name" value="DegT_DnrJ_EryC1"/>
    <property type="match status" value="1"/>
</dbReference>
<dbReference type="InterPro" id="IPR000653">
    <property type="entry name" value="DegT/StrS_aminotransferase"/>
</dbReference>
<accession>A0ABT0NLW3</accession>
<comment type="caution">
    <text evidence="4">The sequence shown here is derived from an EMBL/GenBank/DDBJ whole genome shotgun (WGS) entry which is preliminary data.</text>
</comment>
<evidence type="ECO:0000256" key="1">
    <source>
        <dbReference type="ARBA" id="ARBA00022898"/>
    </source>
</evidence>
<evidence type="ECO:0000256" key="3">
    <source>
        <dbReference type="RuleBase" id="RU004508"/>
    </source>
</evidence>
<proteinExistence type="inferred from homology"/>
<dbReference type="InterPro" id="IPR015422">
    <property type="entry name" value="PyrdxlP-dep_Trfase_small"/>
</dbReference>
<name>A0ABT0NLW3_9ACTN</name>
<evidence type="ECO:0000313" key="5">
    <source>
        <dbReference type="Proteomes" id="UP001202052"/>
    </source>
</evidence>
<keyword evidence="5" id="KW-1185">Reference proteome</keyword>
<keyword evidence="4" id="KW-0808">Transferase</keyword>
<dbReference type="RefSeq" id="WP_249457001.1">
    <property type="nucleotide sequence ID" value="NZ_JAMCCK010000005.1"/>
</dbReference>
<dbReference type="InterPro" id="IPR015424">
    <property type="entry name" value="PyrdxlP-dep_Trfase"/>
</dbReference>
<dbReference type="InterPro" id="IPR015421">
    <property type="entry name" value="PyrdxlP-dep_Trfase_major"/>
</dbReference>
<protein>
    <submittedName>
        <fullName evidence="4">dTDP-4-dehydro-6-deoxyglucose aminotransferase</fullName>
    </submittedName>
</protein>
<dbReference type="SUPFAM" id="SSF53383">
    <property type="entry name" value="PLP-dependent transferases"/>
    <property type="match status" value="1"/>
</dbReference>
<sequence>MKRGVHDLALFGGDAAFLQPLYMGRPNTGDRKRLLDRLEWALDNRWLTNGGPLVREFEQRIADLAGVRNCVATCNATAGLQLLLREAEVTGEVIMPSMTFVATAHAVRWLGLRPVFCDIDPDTGCLDPKLVEAAVTPRTGAILGVHLWGRPSPVDELAAIAAEHGLKLFYDAAHALGCTSRQRRLGSFGDAEVFSFHATKVVNSFEGGGIVTDDDTRAERLRALHNFGLGHDGVGAGINAKMSEASAAMGLTSLEGFADAVASNRANYELYRQELSGLPGVRLIDYDPAERNNYHYVIAQIDAGITGLHRDLLLTLLRAENVVAQPYFSPGCHQREPYRTEYPVSLPHTEHLAEQVIALPTGPAVSREDIRRVCDIIRVATAHGPRITAQAGA</sequence>
<dbReference type="Gene3D" id="3.40.640.10">
    <property type="entry name" value="Type I PLP-dependent aspartate aminotransferase-like (Major domain)"/>
    <property type="match status" value="1"/>
</dbReference>
<dbReference type="NCBIfam" id="TIGR04427">
    <property type="entry name" value="PLP_DesI"/>
    <property type="match status" value="1"/>
</dbReference>
<gene>
    <name evidence="4" type="ORF">M4438_02705</name>
</gene>
<evidence type="ECO:0000256" key="2">
    <source>
        <dbReference type="ARBA" id="ARBA00037999"/>
    </source>
</evidence>
<dbReference type="GO" id="GO:0008483">
    <property type="term" value="F:transaminase activity"/>
    <property type="evidence" value="ECO:0007669"/>
    <property type="project" value="UniProtKB-KW"/>
</dbReference>
<dbReference type="PIRSF" id="PIRSF000390">
    <property type="entry name" value="PLP_StrS"/>
    <property type="match status" value="1"/>
</dbReference>
<dbReference type="Gene3D" id="3.90.1150.10">
    <property type="entry name" value="Aspartate Aminotransferase, domain 1"/>
    <property type="match status" value="1"/>
</dbReference>
<keyword evidence="1 3" id="KW-0663">Pyridoxal phosphate</keyword>
<dbReference type="EMBL" id="JAMCCK010000005">
    <property type="protein sequence ID" value="MCL3992449.1"/>
    <property type="molecule type" value="Genomic_DNA"/>
</dbReference>
<keyword evidence="4" id="KW-0032">Aminotransferase</keyword>
<dbReference type="PANTHER" id="PTHR30244:SF9">
    <property type="entry name" value="PROTEIN RV3402C"/>
    <property type="match status" value="1"/>
</dbReference>
<comment type="similarity">
    <text evidence="2 3">Belongs to the DegT/DnrJ/EryC1 family.</text>
</comment>
<organism evidence="4 5">
    <name type="scientific">Streptomyces lavenduligriseus</name>
    <dbReference type="NCBI Taxonomy" id="67315"/>
    <lineage>
        <taxon>Bacteria</taxon>
        <taxon>Bacillati</taxon>
        <taxon>Actinomycetota</taxon>
        <taxon>Actinomycetes</taxon>
        <taxon>Kitasatosporales</taxon>
        <taxon>Streptomycetaceae</taxon>
        <taxon>Streptomyces</taxon>
    </lineage>
</organism>
<dbReference type="InterPro" id="IPR030967">
    <property type="entry name" value="PLP_DesI"/>
</dbReference>
<reference evidence="4 5" key="1">
    <citation type="submission" date="2022-05" db="EMBL/GenBank/DDBJ databases">
        <title>Genome Resource of Streptomyces lavenduligriseus GA1-1, a Strain with Broad-Spectrum Antifungal Activity against Phytopathogenic Fungi.</title>
        <authorList>
            <person name="Qi D."/>
        </authorList>
    </citation>
    <scope>NUCLEOTIDE SEQUENCE [LARGE SCALE GENOMIC DNA]</scope>
    <source>
        <strain evidence="4 5">GA1-1</strain>
    </source>
</reference>
<dbReference type="Proteomes" id="UP001202052">
    <property type="component" value="Unassembled WGS sequence"/>
</dbReference>
<dbReference type="CDD" id="cd00616">
    <property type="entry name" value="AHBA_syn"/>
    <property type="match status" value="1"/>
</dbReference>